<dbReference type="Proteomes" id="UP001054945">
    <property type="component" value="Unassembled WGS sequence"/>
</dbReference>
<evidence type="ECO:0000313" key="1">
    <source>
        <dbReference type="EMBL" id="GIY32605.1"/>
    </source>
</evidence>
<proteinExistence type="predicted"/>
<gene>
    <name evidence="1" type="ORF">CEXT_517911</name>
</gene>
<sequence length="83" mass="9626">MRYRAVPLTQVLSLRALDNLTPFCLPASWKGATLILLSGIQVMQKVKMKTERGEKQLWKTFVLAYRYDWALQHEAQNNSEDSQ</sequence>
<name>A0AAV4SFS7_CAEEX</name>
<accession>A0AAV4SFS7</accession>
<dbReference type="EMBL" id="BPLR01009526">
    <property type="protein sequence ID" value="GIY32605.1"/>
    <property type="molecule type" value="Genomic_DNA"/>
</dbReference>
<protein>
    <submittedName>
        <fullName evidence="1">Uncharacterized protein</fullName>
    </submittedName>
</protein>
<dbReference type="AlphaFoldDB" id="A0AAV4SFS7"/>
<comment type="caution">
    <text evidence="1">The sequence shown here is derived from an EMBL/GenBank/DDBJ whole genome shotgun (WGS) entry which is preliminary data.</text>
</comment>
<reference evidence="1 2" key="1">
    <citation type="submission" date="2021-06" db="EMBL/GenBank/DDBJ databases">
        <title>Caerostris extrusa draft genome.</title>
        <authorList>
            <person name="Kono N."/>
            <person name="Arakawa K."/>
        </authorList>
    </citation>
    <scope>NUCLEOTIDE SEQUENCE [LARGE SCALE GENOMIC DNA]</scope>
</reference>
<evidence type="ECO:0000313" key="2">
    <source>
        <dbReference type="Proteomes" id="UP001054945"/>
    </source>
</evidence>
<organism evidence="1 2">
    <name type="scientific">Caerostris extrusa</name>
    <name type="common">Bark spider</name>
    <name type="synonym">Caerostris bankana</name>
    <dbReference type="NCBI Taxonomy" id="172846"/>
    <lineage>
        <taxon>Eukaryota</taxon>
        <taxon>Metazoa</taxon>
        <taxon>Ecdysozoa</taxon>
        <taxon>Arthropoda</taxon>
        <taxon>Chelicerata</taxon>
        <taxon>Arachnida</taxon>
        <taxon>Araneae</taxon>
        <taxon>Araneomorphae</taxon>
        <taxon>Entelegynae</taxon>
        <taxon>Araneoidea</taxon>
        <taxon>Araneidae</taxon>
        <taxon>Caerostris</taxon>
    </lineage>
</organism>
<keyword evidence="2" id="KW-1185">Reference proteome</keyword>